<protein>
    <submittedName>
        <fullName evidence="2">Uncharacterized protein</fullName>
    </submittedName>
</protein>
<keyword evidence="3" id="KW-1185">Reference proteome</keyword>
<feature type="region of interest" description="Disordered" evidence="1">
    <location>
        <begin position="14"/>
        <end position="34"/>
    </location>
</feature>
<evidence type="ECO:0000256" key="1">
    <source>
        <dbReference type="SAM" id="MobiDB-lite"/>
    </source>
</evidence>
<dbReference type="AlphaFoldDB" id="J3N778"/>
<evidence type="ECO:0000313" key="3">
    <source>
        <dbReference type="Proteomes" id="UP000006038"/>
    </source>
</evidence>
<dbReference type="Proteomes" id="UP000006038">
    <property type="component" value="Chromosome 11"/>
</dbReference>
<dbReference type="EnsemblPlants" id="OB11G16640.1">
    <property type="protein sequence ID" value="OB11G16640.1"/>
    <property type="gene ID" value="OB11G16640"/>
</dbReference>
<proteinExistence type="predicted"/>
<sequence>MAIMSVLAGCFHPPSEAARGARSQQRKAERRRYEAEKRRWVEEQVALHLAAMYTYDGGRGGSVDVSRYGGIKHQPGAGPLLRVRPQVEIRSDHAPARPGGWNDERRRRQVIPSILSSFQIVDVLGCELKDANS</sequence>
<reference evidence="2" key="2">
    <citation type="submission" date="2013-04" db="UniProtKB">
        <authorList>
            <consortium name="EnsemblPlants"/>
        </authorList>
    </citation>
    <scope>IDENTIFICATION</scope>
</reference>
<evidence type="ECO:0000313" key="2">
    <source>
        <dbReference type="EnsemblPlants" id="OB11G16640.1"/>
    </source>
</evidence>
<reference evidence="2" key="1">
    <citation type="journal article" date="2013" name="Nat. Commun.">
        <title>Whole-genome sequencing of Oryza brachyantha reveals mechanisms underlying Oryza genome evolution.</title>
        <authorList>
            <person name="Chen J."/>
            <person name="Huang Q."/>
            <person name="Gao D."/>
            <person name="Wang J."/>
            <person name="Lang Y."/>
            <person name="Liu T."/>
            <person name="Li B."/>
            <person name="Bai Z."/>
            <person name="Luis Goicoechea J."/>
            <person name="Liang C."/>
            <person name="Chen C."/>
            <person name="Zhang W."/>
            <person name="Sun S."/>
            <person name="Liao Y."/>
            <person name="Zhang X."/>
            <person name="Yang L."/>
            <person name="Song C."/>
            <person name="Wang M."/>
            <person name="Shi J."/>
            <person name="Liu G."/>
            <person name="Liu J."/>
            <person name="Zhou H."/>
            <person name="Zhou W."/>
            <person name="Yu Q."/>
            <person name="An N."/>
            <person name="Chen Y."/>
            <person name="Cai Q."/>
            <person name="Wang B."/>
            <person name="Liu B."/>
            <person name="Min J."/>
            <person name="Huang Y."/>
            <person name="Wu H."/>
            <person name="Li Z."/>
            <person name="Zhang Y."/>
            <person name="Yin Y."/>
            <person name="Song W."/>
            <person name="Jiang J."/>
            <person name="Jackson S.A."/>
            <person name="Wing R.A."/>
            <person name="Wang J."/>
            <person name="Chen M."/>
        </authorList>
    </citation>
    <scope>NUCLEOTIDE SEQUENCE [LARGE SCALE GENOMIC DNA]</scope>
    <source>
        <strain evidence="2">cv. IRGC 101232</strain>
    </source>
</reference>
<dbReference type="Gramene" id="OB11G16640.1">
    <property type="protein sequence ID" value="OB11G16640.1"/>
    <property type="gene ID" value="OB11G16640"/>
</dbReference>
<organism evidence="2">
    <name type="scientific">Oryza brachyantha</name>
    <name type="common">malo sina</name>
    <dbReference type="NCBI Taxonomy" id="4533"/>
    <lineage>
        <taxon>Eukaryota</taxon>
        <taxon>Viridiplantae</taxon>
        <taxon>Streptophyta</taxon>
        <taxon>Embryophyta</taxon>
        <taxon>Tracheophyta</taxon>
        <taxon>Spermatophyta</taxon>
        <taxon>Magnoliopsida</taxon>
        <taxon>Liliopsida</taxon>
        <taxon>Poales</taxon>
        <taxon>Poaceae</taxon>
        <taxon>BOP clade</taxon>
        <taxon>Oryzoideae</taxon>
        <taxon>Oryzeae</taxon>
        <taxon>Oryzinae</taxon>
        <taxon>Oryza</taxon>
    </lineage>
</organism>
<name>J3N778_ORYBR</name>
<dbReference type="HOGENOM" id="CLU_1909881_0_0_1"/>
<accession>J3N778</accession>